<sequence length="908" mass="97257">MDKQNALSPQEHARIFQEEVLPDYNLSGKTSHDSPRAIILGGQPGAGKGSLADAAKSELSGDAITIDPDALRNHHPDVGQLRRESPYDWSRHTHADAGQWADELRDAAVAGRKNFIFDTTLSNGQWTAGLIKDLQSQGYEVEVRVMAAHKLESELGVDQRFTSNLDKKGHGRYVPEGARDAIYAKVPASLDTIQANTDVPIRIFNREGAELYDSRNDPRRPGQALQEAREARLKDPATTQQLREGWEQQVQWHRTLPEHARNIPNTDGIVQSKLLEEHAALKVGEGVVVRAEGIATVDELVRPGAPPARVPPPEPGIPGLARAGAAAGLAGLGVAASAYDAARTGARVDTLLAQDNPLAARSELTHYAARGTGGWIGGATAGVVATAAASGPGVVGFIAVGGAAVAGAHVGEHVASVLDSHEIFKQTDRQGVRWESDGRQWVRQDLGDLIDDGQNKPVKQAFSADPEKTAELNYRASNSATELAMGKLEPPRDPYAQAAAGSDPASLRRADWERDPQTGAWDRKVVVGFEQPGVPMVRNDTASPERAAELDRASAQVIRDNIANGPAPMAARYEVVHRSEGWERFGAVPASIRSALRDDSLVASDGKSYQRTAEGQWQRNGESVAAAGNLHQELESTRAALQPQIAQHQQQVAAIPTRPPPTLEDIERADLMATYKAHNVNPSPERLDATLEAVRRTQQEHAVAPLTTSLHLGRNAHGGYDIDSPIEHIGRDADGANRVHAVTRPLEVQMAMLDLRSPPPTARSPMPGRADPTSPESPESPRTDIATVAPSNSAMDASQLSPTDQAMFAKIRAGAPGSIPDEVVAAAMLSAKRDNIHDAGSIAQVGVANGKLWVGATTPGFYGAASLSEPPPALQDTLRETQAFNREQQRAQESTQRNPDDPSRGPTR</sequence>
<feature type="compositionally biased region" description="Basic and acidic residues" evidence="3">
    <location>
        <begin position="898"/>
        <end position="908"/>
    </location>
</feature>
<dbReference type="SUPFAM" id="SSF52540">
    <property type="entry name" value="P-loop containing nucleoside triphosphate hydrolases"/>
    <property type="match status" value="1"/>
</dbReference>
<evidence type="ECO:0000256" key="3">
    <source>
        <dbReference type="SAM" id="MobiDB-lite"/>
    </source>
</evidence>
<feature type="compositionally biased region" description="Polar residues" evidence="3">
    <location>
        <begin position="880"/>
        <end position="897"/>
    </location>
</feature>
<evidence type="ECO:0000313" key="6">
    <source>
        <dbReference type="Proteomes" id="UP000275910"/>
    </source>
</evidence>
<dbReference type="GO" id="GO:0005524">
    <property type="term" value="F:ATP binding"/>
    <property type="evidence" value="ECO:0007669"/>
    <property type="project" value="UniProtKB-KW"/>
</dbReference>
<organism evidence="5 6">
    <name type="scientific">Lysobacter enzymogenes</name>
    <dbReference type="NCBI Taxonomy" id="69"/>
    <lineage>
        <taxon>Bacteria</taxon>
        <taxon>Pseudomonadati</taxon>
        <taxon>Pseudomonadota</taxon>
        <taxon>Gammaproteobacteria</taxon>
        <taxon>Lysobacterales</taxon>
        <taxon>Lysobacteraceae</taxon>
        <taxon>Lysobacter</taxon>
    </lineage>
</organism>
<dbReference type="InterPro" id="IPR027417">
    <property type="entry name" value="P-loop_NTPase"/>
</dbReference>
<dbReference type="InterPro" id="IPR010488">
    <property type="entry name" value="Zeta_toxin_domain"/>
</dbReference>
<dbReference type="AlphaFoldDB" id="A0A3N2RG61"/>
<proteinExistence type="predicted"/>
<evidence type="ECO:0000256" key="2">
    <source>
        <dbReference type="ARBA" id="ARBA00022840"/>
    </source>
</evidence>
<feature type="region of interest" description="Disordered" evidence="3">
    <location>
        <begin position="863"/>
        <end position="908"/>
    </location>
</feature>
<feature type="domain" description="Zeta toxin" evidence="4">
    <location>
        <begin position="30"/>
        <end position="216"/>
    </location>
</feature>
<gene>
    <name evidence="5" type="ORF">D9T17_13450</name>
</gene>
<dbReference type="Proteomes" id="UP000275910">
    <property type="component" value="Unassembled WGS sequence"/>
</dbReference>
<name>A0A3N2RG61_LYSEN</name>
<dbReference type="EMBL" id="RCTY01000033">
    <property type="protein sequence ID" value="ROU06453.1"/>
    <property type="molecule type" value="Genomic_DNA"/>
</dbReference>
<dbReference type="GO" id="GO:0016301">
    <property type="term" value="F:kinase activity"/>
    <property type="evidence" value="ECO:0007669"/>
    <property type="project" value="InterPro"/>
</dbReference>
<protein>
    <recommendedName>
        <fullName evidence="4">Zeta toxin domain-containing protein</fullName>
    </recommendedName>
</protein>
<evidence type="ECO:0000313" key="5">
    <source>
        <dbReference type="EMBL" id="ROU06453.1"/>
    </source>
</evidence>
<feature type="region of interest" description="Disordered" evidence="3">
    <location>
        <begin position="491"/>
        <end position="510"/>
    </location>
</feature>
<evidence type="ECO:0000256" key="1">
    <source>
        <dbReference type="ARBA" id="ARBA00022741"/>
    </source>
</evidence>
<dbReference type="Gene3D" id="3.40.50.300">
    <property type="entry name" value="P-loop containing nucleotide triphosphate hydrolases"/>
    <property type="match status" value="1"/>
</dbReference>
<dbReference type="RefSeq" id="WP_123647888.1">
    <property type="nucleotide sequence ID" value="NZ_RCTY01000033.1"/>
</dbReference>
<evidence type="ECO:0000259" key="4">
    <source>
        <dbReference type="Pfam" id="PF06414"/>
    </source>
</evidence>
<feature type="region of interest" description="Disordered" evidence="3">
    <location>
        <begin position="756"/>
        <end position="800"/>
    </location>
</feature>
<feature type="compositionally biased region" description="Polar residues" evidence="3">
    <location>
        <begin position="789"/>
        <end position="800"/>
    </location>
</feature>
<keyword evidence="2" id="KW-0067">ATP-binding</keyword>
<keyword evidence="1" id="KW-0547">Nucleotide-binding</keyword>
<comment type="caution">
    <text evidence="5">The sequence shown here is derived from an EMBL/GenBank/DDBJ whole genome shotgun (WGS) entry which is preliminary data.</text>
</comment>
<reference evidence="5 6" key="1">
    <citation type="submission" date="2018-10" db="EMBL/GenBank/DDBJ databases">
        <title>The genome of Lysobacter enzymogenes OH11.</title>
        <authorList>
            <person name="Liu F."/>
            <person name="Zhao Y."/>
            <person name="Qian G."/>
            <person name="Chen Y."/>
            <person name="Xu H."/>
        </authorList>
    </citation>
    <scope>NUCLEOTIDE SEQUENCE [LARGE SCALE GENOMIC DNA]</scope>
    <source>
        <strain evidence="5 6">OH11</strain>
    </source>
</reference>
<accession>A0A3N2RG61</accession>
<dbReference type="Pfam" id="PF06414">
    <property type="entry name" value="Zeta_toxin"/>
    <property type="match status" value="1"/>
</dbReference>
<feature type="region of interest" description="Disordered" evidence="3">
    <location>
        <begin position="25"/>
        <end position="54"/>
    </location>
</feature>